<dbReference type="AlphaFoldDB" id="A0A9P7Z428"/>
<gene>
    <name evidence="1" type="ORF">BJ878DRAFT_459235</name>
</gene>
<proteinExistence type="predicted"/>
<dbReference type="Proteomes" id="UP000887226">
    <property type="component" value="Unassembled WGS sequence"/>
</dbReference>
<sequence length="54" mass="6265">MYIYVFVNYGAIIQRASVVQWLGFHPSKVEVRVRFTAVAIHSFHFFISLGLLHV</sequence>
<reference evidence="1" key="1">
    <citation type="journal article" date="2021" name="IMA Fungus">
        <title>Genomic characterization of three marine fungi, including Emericellopsis atlantica sp. nov. with signatures of a generalist lifestyle and marine biomass degradation.</title>
        <authorList>
            <person name="Hagestad O.C."/>
            <person name="Hou L."/>
            <person name="Andersen J.H."/>
            <person name="Hansen E.H."/>
            <person name="Altermark B."/>
            <person name="Li C."/>
            <person name="Kuhnert E."/>
            <person name="Cox R.J."/>
            <person name="Crous P.W."/>
            <person name="Spatafora J.W."/>
            <person name="Lail K."/>
            <person name="Amirebrahimi M."/>
            <person name="Lipzen A."/>
            <person name="Pangilinan J."/>
            <person name="Andreopoulos W."/>
            <person name="Hayes R.D."/>
            <person name="Ng V."/>
            <person name="Grigoriev I.V."/>
            <person name="Jackson S.A."/>
            <person name="Sutton T.D.S."/>
            <person name="Dobson A.D.W."/>
            <person name="Rama T."/>
        </authorList>
    </citation>
    <scope>NUCLEOTIDE SEQUENCE</scope>
    <source>
        <strain evidence="1">TRa3180A</strain>
    </source>
</reference>
<dbReference type="EMBL" id="MU253872">
    <property type="protein sequence ID" value="KAG9244972.1"/>
    <property type="molecule type" value="Genomic_DNA"/>
</dbReference>
<evidence type="ECO:0000313" key="2">
    <source>
        <dbReference type="Proteomes" id="UP000887226"/>
    </source>
</evidence>
<dbReference type="OrthoDB" id="10415664at2759"/>
<evidence type="ECO:0000313" key="1">
    <source>
        <dbReference type="EMBL" id="KAG9244972.1"/>
    </source>
</evidence>
<comment type="caution">
    <text evidence="1">The sequence shown here is derived from an EMBL/GenBank/DDBJ whole genome shotgun (WGS) entry which is preliminary data.</text>
</comment>
<name>A0A9P7Z428_9HELO</name>
<keyword evidence="2" id="KW-1185">Reference proteome</keyword>
<accession>A0A9P7Z428</accession>
<protein>
    <submittedName>
        <fullName evidence="1">Uncharacterized protein</fullName>
    </submittedName>
</protein>
<organism evidence="1 2">
    <name type="scientific">Calycina marina</name>
    <dbReference type="NCBI Taxonomy" id="1763456"/>
    <lineage>
        <taxon>Eukaryota</taxon>
        <taxon>Fungi</taxon>
        <taxon>Dikarya</taxon>
        <taxon>Ascomycota</taxon>
        <taxon>Pezizomycotina</taxon>
        <taxon>Leotiomycetes</taxon>
        <taxon>Helotiales</taxon>
        <taxon>Pezizellaceae</taxon>
        <taxon>Calycina</taxon>
    </lineage>
</organism>